<comment type="caution">
    <text evidence="1">The sequence shown here is derived from an EMBL/GenBank/DDBJ whole genome shotgun (WGS) entry which is preliminary data.</text>
</comment>
<accession>A0ACC2ZL09</accession>
<name>A0ACC2ZL09_9PEZI</name>
<keyword evidence="2" id="KW-1185">Reference proteome</keyword>
<dbReference type="EMBL" id="JAPDRP010000004">
    <property type="protein sequence ID" value="KAJ9648178.1"/>
    <property type="molecule type" value="Genomic_DNA"/>
</dbReference>
<evidence type="ECO:0000313" key="2">
    <source>
        <dbReference type="Proteomes" id="UP001172680"/>
    </source>
</evidence>
<gene>
    <name evidence="1" type="ORF">H2199_001956</name>
</gene>
<dbReference type="Proteomes" id="UP001172680">
    <property type="component" value="Unassembled WGS sequence"/>
</dbReference>
<reference evidence="1" key="1">
    <citation type="submission" date="2022-10" db="EMBL/GenBank/DDBJ databases">
        <title>Culturing micro-colonial fungi from biological soil crusts in the Mojave desert and describing Neophaeococcomyces mojavensis, and introducing the new genera and species Taxawa tesnikishii.</title>
        <authorList>
            <person name="Kurbessoian T."/>
            <person name="Stajich J.E."/>
        </authorList>
    </citation>
    <scope>NUCLEOTIDE SEQUENCE</scope>
    <source>
        <strain evidence="1">JES_115</strain>
    </source>
</reference>
<sequence length="69" mass="7390">MAVGAAAADAAEEPGPCCHRLLKELKGIQRATVKDRFGWLKRVQKSKGYAVKGGHELSDGRADSVDKLP</sequence>
<organism evidence="1 2">
    <name type="scientific">Coniosporium tulheliwenetii</name>
    <dbReference type="NCBI Taxonomy" id="3383036"/>
    <lineage>
        <taxon>Eukaryota</taxon>
        <taxon>Fungi</taxon>
        <taxon>Dikarya</taxon>
        <taxon>Ascomycota</taxon>
        <taxon>Pezizomycotina</taxon>
        <taxon>Dothideomycetes</taxon>
        <taxon>Dothideomycetes incertae sedis</taxon>
        <taxon>Coniosporium</taxon>
    </lineage>
</organism>
<proteinExistence type="predicted"/>
<evidence type="ECO:0000313" key="1">
    <source>
        <dbReference type="EMBL" id="KAJ9648178.1"/>
    </source>
</evidence>
<protein>
    <submittedName>
        <fullName evidence="1">Uncharacterized protein</fullName>
    </submittedName>
</protein>